<dbReference type="InterPro" id="IPR042258">
    <property type="entry name" value="DGOK_N"/>
</dbReference>
<evidence type="ECO:0000256" key="1">
    <source>
        <dbReference type="SAM" id="MobiDB-lite"/>
    </source>
</evidence>
<organism evidence="2 3">
    <name type="scientific">Promicromonospora soli</name>
    <dbReference type="NCBI Taxonomy" id="2035533"/>
    <lineage>
        <taxon>Bacteria</taxon>
        <taxon>Bacillati</taxon>
        <taxon>Actinomycetota</taxon>
        <taxon>Actinomycetes</taxon>
        <taxon>Micrococcales</taxon>
        <taxon>Promicromonosporaceae</taxon>
        <taxon>Promicromonospora</taxon>
    </lineage>
</organism>
<reference evidence="2" key="1">
    <citation type="journal article" date="2014" name="Int. J. Syst. Evol. Microbiol.">
        <title>Complete genome sequence of Corynebacterium casei LMG S-19264T (=DSM 44701T), isolated from a smear-ripened cheese.</title>
        <authorList>
            <consortium name="US DOE Joint Genome Institute (JGI-PGF)"/>
            <person name="Walter F."/>
            <person name="Albersmeier A."/>
            <person name="Kalinowski J."/>
            <person name="Ruckert C."/>
        </authorList>
    </citation>
    <scope>NUCLEOTIDE SEQUENCE</scope>
    <source>
        <strain evidence="2">CGMCC 4.7398</strain>
    </source>
</reference>
<dbReference type="Pfam" id="PF05035">
    <property type="entry name" value="DGOK"/>
    <property type="match status" value="1"/>
</dbReference>
<dbReference type="Proteomes" id="UP000627369">
    <property type="component" value="Unassembled WGS sequence"/>
</dbReference>
<comment type="caution">
    <text evidence="2">The sequence shown here is derived from an EMBL/GenBank/DDBJ whole genome shotgun (WGS) entry which is preliminary data.</text>
</comment>
<dbReference type="Gene3D" id="3.30.420.310">
    <property type="entry name" value="2-keto-3-deoxy-galactonokinase, C-terminal domain"/>
    <property type="match status" value="1"/>
</dbReference>
<proteinExistence type="predicted"/>
<name>A0A919FU48_9MICO</name>
<feature type="compositionally biased region" description="Low complexity" evidence="1">
    <location>
        <begin position="323"/>
        <end position="335"/>
    </location>
</feature>
<dbReference type="GO" id="GO:0008671">
    <property type="term" value="F:2-dehydro-3-deoxygalactonokinase activity"/>
    <property type="evidence" value="ECO:0007669"/>
    <property type="project" value="InterPro"/>
</dbReference>
<protein>
    <submittedName>
        <fullName evidence="2">2-keto-3-deoxy-galactonokinase</fullName>
    </submittedName>
</protein>
<evidence type="ECO:0000313" key="3">
    <source>
        <dbReference type="Proteomes" id="UP000627369"/>
    </source>
</evidence>
<dbReference type="RefSeq" id="WP_189669332.1">
    <property type="nucleotide sequence ID" value="NZ_BNAS01000003.1"/>
</dbReference>
<accession>A0A919FU48</accession>
<feature type="region of interest" description="Disordered" evidence="1">
    <location>
        <begin position="323"/>
        <end position="349"/>
    </location>
</feature>
<reference evidence="2" key="2">
    <citation type="submission" date="2020-09" db="EMBL/GenBank/DDBJ databases">
        <authorList>
            <person name="Sun Q."/>
            <person name="Zhou Y."/>
        </authorList>
    </citation>
    <scope>NUCLEOTIDE SEQUENCE</scope>
    <source>
        <strain evidence="2">CGMCC 4.7398</strain>
    </source>
</reference>
<keyword evidence="3" id="KW-1185">Reference proteome</keyword>
<dbReference type="EMBL" id="BNAS01000003">
    <property type="protein sequence ID" value="GHH72440.1"/>
    <property type="molecule type" value="Genomic_DNA"/>
</dbReference>
<dbReference type="CDD" id="cd24012">
    <property type="entry name" value="ASKHA_NBD_KDGal-kinase"/>
    <property type="match status" value="1"/>
</dbReference>
<dbReference type="AlphaFoldDB" id="A0A919FU48"/>
<dbReference type="GO" id="GO:0034194">
    <property type="term" value="P:D-galactonate catabolic process"/>
    <property type="evidence" value="ECO:0007669"/>
    <property type="project" value="InterPro"/>
</dbReference>
<dbReference type="InterPro" id="IPR042257">
    <property type="entry name" value="DGOK_C"/>
</dbReference>
<sequence>MADDGPRRDAALVALDWGTTTFRAWLLDGTGSVLGSLRTADGALTISERSDSARARAVAFEDTFARLCRPWLEEHSGVPVLCAGMAGSNHGWAEAGYLDVPAELGDLADHLTVVPAGKSVVHLVPGLRVDRPDPDVMRGEEVQLVGALAEAADRPATVVLPGTHSKWVRLDGARVTGFATAMTGELYGLLIRESILARLATGEPGTEITEAFTRGLDAEDARGDGRGLAALLFTARPLVLAGRLDPTEVADYVSGLLIGSEVRHMLRGTPAGIVALCGPPATEHRYRLALERGGASVRTVGEDAAARGLWGIALDAGLAVRTPTTSAGNPASAPASTPPATPTRKDQLT</sequence>
<evidence type="ECO:0000313" key="2">
    <source>
        <dbReference type="EMBL" id="GHH72440.1"/>
    </source>
</evidence>
<dbReference type="Gene3D" id="3.30.420.300">
    <property type="entry name" value="2-keto-3-deoxy-galactonokinase, substrate binding domain"/>
    <property type="match status" value="1"/>
</dbReference>
<dbReference type="InterPro" id="IPR007729">
    <property type="entry name" value="DGOK"/>
</dbReference>
<gene>
    <name evidence="2" type="ORF">GCM10017772_21960</name>
</gene>